<feature type="region of interest" description="Disordered" evidence="1">
    <location>
        <begin position="44"/>
        <end position="87"/>
    </location>
</feature>
<protein>
    <recommendedName>
        <fullName evidence="4">DUF4834 domain-containing protein</fullName>
    </recommendedName>
</protein>
<feature type="compositionally biased region" description="Basic and acidic residues" evidence="1">
    <location>
        <begin position="54"/>
        <end position="66"/>
    </location>
</feature>
<accession>A0A5J4RLH5</accession>
<gene>
    <name evidence="3" type="ORF">EZS27_016764</name>
</gene>
<sequence>MISILVFLFLLVFIIFLFGLSLISNVLRVLFGLFGLKRRAASRTKQGQSYGKTENYENRNSQETRTKTKHKKRIQKDEGEYVDYEEI</sequence>
<evidence type="ECO:0008006" key="4">
    <source>
        <dbReference type="Google" id="ProtNLM"/>
    </source>
</evidence>
<feature type="transmembrane region" description="Helical" evidence="2">
    <location>
        <begin position="6"/>
        <end position="36"/>
    </location>
</feature>
<organism evidence="3">
    <name type="scientific">termite gut metagenome</name>
    <dbReference type="NCBI Taxonomy" id="433724"/>
    <lineage>
        <taxon>unclassified sequences</taxon>
        <taxon>metagenomes</taxon>
        <taxon>organismal metagenomes</taxon>
    </lineage>
</organism>
<proteinExistence type="predicted"/>
<evidence type="ECO:0000256" key="1">
    <source>
        <dbReference type="SAM" id="MobiDB-lite"/>
    </source>
</evidence>
<keyword evidence="2" id="KW-0812">Transmembrane</keyword>
<dbReference type="InterPro" id="IPR032272">
    <property type="entry name" value="DUF4834"/>
</dbReference>
<name>A0A5J4RLH5_9ZZZZ</name>
<dbReference type="AlphaFoldDB" id="A0A5J4RLH5"/>
<dbReference type="EMBL" id="SNRY01000942">
    <property type="protein sequence ID" value="KAA6334956.1"/>
    <property type="molecule type" value="Genomic_DNA"/>
</dbReference>
<reference evidence="3" key="1">
    <citation type="submission" date="2019-03" db="EMBL/GenBank/DDBJ databases">
        <title>Single cell metagenomics reveals metabolic interactions within the superorganism composed of flagellate Streblomastix strix and complex community of Bacteroidetes bacteria on its surface.</title>
        <authorList>
            <person name="Treitli S.C."/>
            <person name="Kolisko M."/>
            <person name="Husnik F."/>
            <person name="Keeling P."/>
            <person name="Hampl V."/>
        </authorList>
    </citation>
    <scope>NUCLEOTIDE SEQUENCE</scope>
    <source>
        <strain evidence="3">STM</strain>
    </source>
</reference>
<evidence type="ECO:0000256" key="2">
    <source>
        <dbReference type="SAM" id="Phobius"/>
    </source>
</evidence>
<feature type="compositionally biased region" description="Polar residues" evidence="1">
    <location>
        <begin position="44"/>
        <end position="53"/>
    </location>
</feature>
<dbReference type="Pfam" id="PF16118">
    <property type="entry name" value="DUF4834"/>
    <property type="match status" value="1"/>
</dbReference>
<evidence type="ECO:0000313" key="3">
    <source>
        <dbReference type="EMBL" id="KAA6334956.1"/>
    </source>
</evidence>
<keyword evidence="2" id="KW-0472">Membrane</keyword>
<comment type="caution">
    <text evidence="3">The sequence shown here is derived from an EMBL/GenBank/DDBJ whole genome shotgun (WGS) entry which is preliminary data.</text>
</comment>
<keyword evidence="2" id="KW-1133">Transmembrane helix</keyword>